<protein>
    <submittedName>
        <fullName evidence="2">Uncharacterized protein</fullName>
    </submittedName>
</protein>
<dbReference type="AlphaFoldDB" id="A0A0P9DAU7"/>
<keyword evidence="1" id="KW-0472">Membrane</keyword>
<sequence>MVVLVLLAWVVKFVRLDRRINGLAAALVWQGNSAPTIQRDEQERMQRLNDRISWTLVGVMVVAAALLPPLPVPAIYNAMQSEAFGWVILASILLLLELELSPSFYASVTRMRVRGLASESLLLAIALSALVAIATLPLAEEARVSHPINLYVVRMFLLGNMAFCGGLTLYREIRRRVRTGDLLAHGTVDGLRTSLQVLILFNVVAMALATPVIMSLQVTGVLERTQTIAAGLNLLAFIWTVVSIAYFVLYTLRRINHARGFSWIDPPNWRVALPHLRYHFRWHGFFLLAAWVAAIQILGAWLAGPVATGDATIGLRQALLLLATLVFMLFVVIFRFRPSVARGLGWLNPAVWPSALRLAIRHGFNPPLADVVRTTYLQALFGTTDEAALLDLIEEHARIAPLDTRWNVRSLRFNIIGDPGEGDDSQLYPGSSYHGAAKQASRATQERKTPASNGQLLDALIKNPAITATIGIHDDPEAIDFTIISSDVIYPGGEICHYE</sequence>
<organism evidence="2 3">
    <name type="scientific">Kouleothrix aurantiaca</name>
    <dbReference type="NCBI Taxonomy" id="186479"/>
    <lineage>
        <taxon>Bacteria</taxon>
        <taxon>Bacillati</taxon>
        <taxon>Chloroflexota</taxon>
        <taxon>Chloroflexia</taxon>
        <taxon>Chloroflexales</taxon>
        <taxon>Roseiflexineae</taxon>
        <taxon>Roseiflexaceae</taxon>
        <taxon>Kouleothrix</taxon>
    </lineage>
</organism>
<feature type="transmembrane region" description="Helical" evidence="1">
    <location>
        <begin position="197"/>
        <end position="216"/>
    </location>
</feature>
<evidence type="ECO:0000313" key="2">
    <source>
        <dbReference type="EMBL" id="KPV49706.1"/>
    </source>
</evidence>
<feature type="transmembrane region" description="Helical" evidence="1">
    <location>
        <begin position="285"/>
        <end position="303"/>
    </location>
</feature>
<accession>A0A0P9DAU7</accession>
<feature type="transmembrane region" description="Helical" evidence="1">
    <location>
        <begin position="228"/>
        <end position="249"/>
    </location>
</feature>
<feature type="transmembrane region" description="Helical" evidence="1">
    <location>
        <begin position="121"/>
        <end position="139"/>
    </location>
</feature>
<reference evidence="2 3" key="1">
    <citation type="submission" date="2015-09" db="EMBL/GenBank/DDBJ databases">
        <title>Draft genome sequence of Kouleothrix aurantiaca JCM 19913.</title>
        <authorList>
            <person name="Hemp J."/>
        </authorList>
    </citation>
    <scope>NUCLEOTIDE SEQUENCE [LARGE SCALE GENOMIC DNA]</scope>
    <source>
        <strain evidence="2 3">COM-B</strain>
    </source>
</reference>
<keyword evidence="3" id="KW-1185">Reference proteome</keyword>
<evidence type="ECO:0000256" key="1">
    <source>
        <dbReference type="SAM" id="Phobius"/>
    </source>
</evidence>
<dbReference type="EMBL" id="LJCR01001800">
    <property type="protein sequence ID" value="KPV49706.1"/>
    <property type="molecule type" value="Genomic_DNA"/>
</dbReference>
<feature type="transmembrane region" description="Helical" evidence="1">
    <location>
        <begin position="151"/>
        <end position="170"/>
    </location>
</feature>
<gene>
    <name evidence="2" type="ORF">SE17_31090</name>
</gene>
<keyword evidence="1" id="KW-0812">Transmembrane</keyword>
<keyword evidence="1" id="KW-1133">Transmembrane helix</keyword>
<comment type="caution">
    <text evidence="2">The sequence shown here is derived from an EMBL/GenBank/DDBJ whole genome shotgun (WGS) entry which is preliminary data.</text>
</comment>
<proteinExistence type="predicted"/>
<name>A0A0P9DAU7_9CHLR</name>
<evidence type="ECO:0000313" key="3">
    <source>
        <dbReference type="Proteomes" id="UP000050509"/>
    </source>
</evidence>
<feature type="transmembrane region" description="Helical" evidence="1">
    <location>
        <begin position="315"/>
        <end position="334"/>
    </location>
</feature>
<feature type="transmembrane region" description="Helical" evidence="1">
    <location>
        <begin position="83"/>
        <end position="100"/>
    </location>
</feature>
<dbReference type="Proteomes" id="UP000050509">
    <property type="component" value="Unassembled WGS sequence"/>
</dbReference>
<feature type="transmembrane region" description="Helical" evidence="1">
    <location>
        <begin position="52"/>
        <end position="71"/>
    </location>
</feature>
<feature type="non-terminal residue" evidence="2">
    <location>
        <position position="499"/>
    </location>
</feature>